<dbReference type="EMBL" id="VFMO01000001">
    <property type="protein sequence ID" value="TQJ12796.1"/>
    <property type="molecule type" value="Genomic_DNA"/>
</dbReference>
<accession>A0A542EBY7</accession>
<dbReference type="Pfam" id="PF19700">
    <property type="entry name" value="DUF6198"/>
    <property type="match status" value="1"/>
</dbReference>
<sequence>MSPIRRALQLPIGCIVLGLGVTFLLSAKLGSDGYSTLMSGLTDATGADFAVVSWISAAVLVALAWLRGQKPGIGTVCQLVVVGLSVSAFLTVMPTPDDLSARIGMFAVGYVVLCIGVAAYLATDLGAGPTEAAALAFDPPVPFKWSYTIFQGLCVLVGWLCGATVGIGTLILAAGIGWSIDRLMPVLGHSAREVAGTGAVD</sequence>
<name>A0A542EBY7_9MICO</name>
<feature type="transmembrane region" description="Helical" evidence="1">
    <location>
        <begin position="99"/>
        <end position="122"/>
    </location>
</feature>
<dbReference type="AlphaFoldDB" id="A0A542EBY7"/>
<evidence type="ECO:0000313" key="3">
    <source>
        <dbReference type="Proteomes" id="UP000320806"/>
    </source>
</evidence>
<keyword evidence="3" id="KW-1185">Reference proteome</keyword>
<feature type="transmembrane region" description="Helical" evidence="1">
    <location>
        <begin position="153"/>
        <end position="180"/>
    </location>
</feature>
<dbReference type="Proteomes" id="UP000320806">
    <property type="component" value="Unassembled WGS sequence"/>
</dbReference>
<protein>
    <submittedName>
        <fullName evidence="2">Putative membrane protein YczE</fullName>
    </submittedName>
</protein>
<dbReference type="PANTHER" id="PTHR40078">
    <property type="entry name" value="INTEGRAL MEMBRANE PROTEIN-RELATED"/>
    <property type="match status" value="1"/>
</dbReference>
<feature type="transmembrane region" description="Helical" evidence="1">
    <location>
        <begin position="73"/>
        <end position="93"/>
    </location>
</feature>
<gene>
    <name evidence="2" type="ORF">FB459_0161</name>
</gene>
<feature type="transmembrane region" description="Helical" evidence="1">
    <location>
        <begin position="7"/>
        <end position="27"/>
    </location>
</feature>
<reference evidence="2 3" key="1">
    <citation type="submission" date="2019-06" db="EMBL/GenBank/DDBJ databases">
        <title>Sequencing the genomes of 1000 actinobacteria strains.</title>
        <authorList>
            <person name="Klenk H.-P."/>
        </authorList>
    </citation>
    <scope>NUCLEOTIDE SEQUENCE [LARGE SCALE GENOMIC DNA]</scope>
    <source>
        <strain evidence="2 3">DSM 19828</strain>
    </source>
</reference>
<keyword evidence="1" id="KW-1133">Transmembrane helix</keyword>
<dbReference type="InterPro" id="IPR038750">
    <property type="entry name" value="YczE/YyaS-like"/>
</dbReference>
<keyword evidence="1" id="KW-0472">Membrane</keyword>
<proteinExistence type="predicted"/>
<keyword evidence="1" id="KW-0812">Transmembrane</keyword>
<organism evidence="2 3">
    <name type="scientific">Yimella lutea</name>
    <dbReference type="NCBI Taxonomy" id="587872"/>
    <lineage>
        <taxon>Bacteria</taxon>
        <taxon>Bacillati</taxon>
        <taxon>Actinomycetota</taxon>
        <taxon>Actinomycetes</taxon>
        <taxon>Micrococcales</taxon>
        <taxon>Dermacoccaceae</taxon>
        <taxon>Yimella</taxon>
    </lineage>
</organism>
<dbReference type="OrthoDB" id="3746604at2"/>
<comment type="caution">
    <text evidence="2">The sequence shown here is derived from an EMBL/GenBank/DDBJ whole genome shotgun (WGS) entry which is preliminary data.</text>
</comment>
<evidence type="ECO:0000256" key="1">
    <source>
        <dbReference type="SAM" id="Phobius"/>
    </source>
</evidence>
<dbReference type="PANTHER" id="PTHR40078:SF1">
    <property type="entry name" value="INTEGRAL MEMBRANE PROTEIN"/>
    <property type="match status" value="1"/>
</dbReference>
<feature type="transmembrane region" description="Helical" evidence="1">
    <location>
        <begin position="47"/>
        <end position="66"/>
    </location>
</feature>
<evidence type="ECO:0000313" key="2">
    <source>
        <dbReference type="EMBL" id="TQJ12796.1"/>
    </source>
</evidence>
<dbReference type="RefSeq" id="WP_141927112.1">
    <property type="nucleotide sequence ID" value="NZ_BAABCI010000004.1"/>
</dbReference>